<dbReference type="EMBL" id="KZ857423">
    <property type="protein sequence ID" value="RDX46840.1"/>
    <property type="molecule type" value="Genomic_DNA"/>
</dbReference>
<sequence>MPPSKGSGRLAGFASQQGGPCIVAASALRIVATQLSMYLSHGSSSVGLPASSFTPTPPKHPTPAFTSASVSIFSISLSISAHAVILPCPHTYNSALTVENAFDPHVHTHGHAVPRPVPSRRSSRCFSTHTRVILLILPYGHVASVSTFYMGVAQKPPSCTSSAPHLHMFRIRMFHDRVNMI</sequence>
<keyword evidence="2" id="KW-1185">Reference proteome</keyword>
<dbReference type="Proteomes" id="UP000256964">
    <property type="component" value="Unassembled WGS sequence"/>
</dbReference>
<evidence type="ECO:0000313" key="1">
    <source>
        <dbReference type="EMBL" id="RDX46840.1"/>
    </source>
</evidence>
<evidence type="ECO:0000313" key="2">
    <source>
        <dbReference type="Proteomes" id="UP000256964"/>
    </source>
</evidence>
<accession>A0A371D2Q6</accession>
<reference evidence="1 2" key="1">
    <citation type="journal article" date="2018" name="Biotechnol. Biofuels">
        <title>Integrative visual omics of the white-rot fungus Polyporus brumalis exposes the biotechnological potential of its oxidative enzymes for delignifying raw plant biomass.</title>
        <authorList>
            <person name="Miyauchi S."/>
            <person name="Rancon A."/>
            <person name="Drula E."/>
            <person name="Hage H."/>
            <person name="Chaduli D."/>
            <person name="Favel A."/>
            <person name="Grisel S."/>
            <person name="Henrissat B."/>
            <person name="Herpoel-Gimbert I."/>
            <person name="Ruiz-Duenas F.J."/>
            <person name="Chevret D."/>
            <person name="Hainaut M."/>
            <person name="Lin J."/>
            <person name="Wang M."/>
            <person name="Pangilinan J."/>
            <person name="Lipzen A."/>
            <person name="Lesage-Meessen L."/>
            <person name="Navarro D."/>
            <person name="Riley R."/>
            <person name="Grigoriev I.V."/>
            <person name="Zhou S."/>
            <person name="Raouche S."/>
            <person name="Rosso M.N."/>
        </authorList>
    </citation>
    <scope>NUCLEOTIDE SEQUENCE [LARGE SCALE GENOMIC DNA]</scope>
    <source>
        <strain evidence="1 2">BRFM 1820</strain>
    </source>
</reference>
<protein>
    <submittedName>
        <fullName evidence="1">Uncharacterized protein</fullName>
    </submittedName>
</protein>
<organism evidence="1 2">
    <name type="scientific">Lentinus brumalis</name>
    <dbReference type="NCBI Taxonomy" id="2498619"/>
    <lineage>
        <taxon>Eukaryota</taxon>
        <taxon>Fungi</taxon>
        <taxon>Dikarya</taxon>
        <taxon>Basidiomycota</taxon>
        <taxon>Agaricomycotina</taxon>
        <taxon>Agaricomycetes</taxon>
        <taxon>Polyporales</taxon>
        <taxon>Polyporaceae</taxon>
        <taxon>Lentinus</taxon>
    </lineage>
</organism>
<proteinExistence type="predicted"/>
<gene>
    <name evidence="1" type="ORF">OH76DRAFT_804618</name>
</gene>
<dbReference type="AlphaFoldDB" id="A0A371D2Q6"/>
<name>A0A371D2Q6_9APHY</name>